<dbReference type="EMBL" id="CP004122">
    <property type="protein sequence ID" value="AGF59612.1"/>
    <property type="molecule type" value="Genomic_DNA"/>
</dbReference>
<dbReference type="RefSeq" id="WP_015395919.1">
    <property type="nucleotide sequence ID" value="NC_020292.1"/>
</dbReference>
<organism evidence="1 2">
    <name type="scientific">Clostridium saccharoperbutylacetonicum N1-4(HMT)</name>
    <dbReference type="NCBI Taxonomy" id="931276"/>
    <lineage>
        <taxon>Bacteria</taxon>
        <taxon>Bacillati</taxon>
        <taxon>Bacillota</taxon>
        <taxon>Clostridia</taxon>
        <taxon>Eubacteriales</taxon>
        <taxon>Clostridiaceae</taxon>
        <taxon>Clostridium</taxon>
    </lineage>
</organism>
<dbReference type="AlphaFoldDB" id="M1N8E8"/>
<keyword evidence="1" id="KW-0614">Plasmid</keyword>
<gene>
    <name evidence="1" type="ORF">Cspa_135p00520</name>
</gene>
<name>M1N8E8_9CLOT</name>
<dbReference type="Proteomes" id="UP000011728">
    <property type="component" value="Plasmid Csp_135p"/>
</dbReference>
<geneLocation type="plasmid" evidence="1 2">
    <name>Csp_135p</name>
</geneLocation>
<dbReference type="PATRIC" id="fig|931276.5.peg.5937"/>
<evidence type="ECO:0000313" key="2">
    <source>
        <dbReference type="Proteomes" id="UP000011728"/>
    </source>
</evidence>
<dbReference type="HOGENOM" id="CLU_2492403_0_0_9"/>
<dbReference type="KEGG" id="csr:Cspa_135p00520"/>
<protein>
    <submittedName>
        <fullName evidence="1">Uncharacterized protein</fullName>
    </submittedName>
</protein>
<keyword evidence="2" id="KW-1185">Reference proteome</keyword>
<proteinExistence type="predicted"/>
<sequence>MLNKDIIINDFYLNLKFNLYDGILNSITLYGKNNDRYTKLKGIDREVYNNFNSEMLVCFKDKYEELIVNMIAKQSFDYTIDTLDKF</sequence>
<reference evidence="1 2" key="1">
    <citation type="submission" date="2013-02" db="EMBL/GenBank/DDBJ databases">
        <title>Genome sequence of Clostridium saccharoperbutylacetonicum N1-4(HMT).</title>
        <authorList>
            <person name="Poehlein A."/>
            <person name="Daniel R."/>
        </authorList>
    </citation>
    <scope>NUCLEOTIDE SEQUENCE [LARGE SCALE GENOMIC DNA]</scope>
    <source>
        <strain evidence="2">N1-4(HMT)</strain>
        <plasmid evidence="2">Plasmid Csp_135p</plasmid>
    </source>
</reference>
<evidence type="ECO:0000313" key="1">
    <source>
        <dbReference type="EMBL" id="AGF59612.1"/>
    </source>
</evidence>
<accession>M1N8E8</accession>